<name>A0AAJ7J521_9HYME</name>
<gene>
    <name evidence="2" type="primary">LOC108627941</name>
</gene>
<dbReference type="PANTHER" id="PTHR14352">
    <property type="entry name" value="HAUS AUGMIN-LIKE COMPLEX SUBUNIT 7"/>
    <property type="match status" value="1"/>
</dbReference>
<reference evidence="2" key="1">
    <citation type="submission" date="2025-08" db="UniProtKB">
        <authorList>
            <consortium name="RefSeq"/>
        </authorList>
    </citation>
    <scope>IDENTIFICATION</scope>
    <source>
        <tissue evidence="2">Whole body</tissue>
    </source>
</reference>
<proteinExistence type="predicted"/>
<sequence length="298" mass="34093">MNKVEELMDEFYIVLRHIRYPKITGASSKNIQSTILSGENRISLLSWLLIEKSTPAVATKLQNLRGPTLEAELLKCYSEMGICNDKQLLLGNCSVENQLSFLSLLLNFIESIFIESAELNDEKEIEDVTSACKEVSLSDLNSVTCTIKPKLSYLESVQYFNDSQKYLDEHKELPQNCESETKESIDIAEGVKTKDEETDWNLTFNKERQYFIQDFGSDGLWQMLTNEKRASLPSFDDPIERVSNILSSVDKFFDGKEIISTADIPERLKKLDTDLSEMVGETSTYTEKIRTFYTDTPY</sequence>
<protein>
    <submittedName>
        <fullName evidence="2">Uncharacterized protein LOC108627941</fullName>
    </submittedName>
</protein>
<dbReference type="RefSeq" id="XP_017885044.1">
    <property type="nucleotide sequence ID" value="XM_018029555.2"/>
</dbReference>
<organism evidence="1 2">
    <name type="scientific">Ceratina calcarata</name>
    <dbReference type="NCBI Taxonomy" id="156304"/>
    <lineage>
        <taxon>Eukaryota</taxon>
        <taxon>Metazoa</taxon>
        <taxon>Ecdysozoa</taxon>
        <taxon>Arthropoda</taxon>
        <taxon>Hexapoda</taxon>
        <taxon>Insecta</taxon>
        <taxon>Pterygota</taxon>
        <taxon>Neoptera</taxon>
        <taxon>Endopterygota</taxon>
        <taxon>Hymenoptera</taxon>
        <taxon>Apocrita</taxon>
        <taxon>Aculeata</taxon>
        <taxon>Apoidea</taxon>
        <taxon>Anthophila</taxon>
        <taxon>Apidae</taxon>
        <taxon>Ceratina</taxon>
        <taxon>Zadontomerus</taxon>
    </lineage>
</organism>
<dbReference type="PANTHER" id="PTHR14352:SF2">
    <property type="entry name" value="HAUS AUGMIN-LIKE COMPLEX SUBUNIT 7"/>
    <property type="match status" value="1"/>
</dbReference>
<dbReference type="GO" id="GO:0051225">
    <property type="term" value="P:spindle assembly"/>
    <property type="evidence" value="ECO:0007669"/>
    <property type="project" value="TreeGrafter"/>
</dbReference>
<dbReference type="GO" id="GO:0070652">
    <property type="term" value="C:HAUS complex"/>
    <property type="evidence" value="ECO:0007669"/>
    <property type="project" value="TreeGrafter"/>
</dbReference>
<dbReference type="GeneID" id="108627941"/>
<evidence type="ECO:0000313" key="1">
    <source>
        <dbReference type="Proteomes" id="UP000694925"/>
    </source>
</evidence>
<dbReference type="KEGG" id="ccal:108627941"/>
<dbReference type="InterPro" id="IPR029711">
    <property type="entry name" value="Haus7-like"/>
</dbReference>
<dbReference type="AlphaFoldDB" id="A0AAJ7J521"/>
<dbReference type="GO" id="GO:0031023">
    <property type="term" value="P:microtubule organizing center organization"/>
    <property type="evidence" value="ECO:0007669"/>
    <property type="project" value="TreeGrafter"/>
</dbReference>
<dbReference type="Proteomes" id="UP000694925">
    <property type="component" value="Unplaced"/>
</dbReference>
<dbReference type="GO" id="GO:0051011">
    <property type="term" value="F:microtubule minus-end binding"/>
    <property type="evidence" value="ECO:0007669"/>
    <property type="project" value="TreeGrafter"/>
</dbReference>
<evidence type="ECO:0000313" key="2">
    <source>
        <dbReference type="RefSeq" id="XP_017885044.1"/>
    </source>
</evidence>
<keyword evidence="1" id="KW-1185">Reference proteome</keyword>
<accession>A0AAJ7J521</accession>